<organism evidence="2 3">
    <name type="scientific">Actinospica acidithermotolerans</name>
    <dbReference type="NCBI Taxonomy" id="2828514"/>
    <lineage>
        <taxon>Bacteria</taxon>
        <taxon>Bacillati</taxon>
        <taxon>Actinomycetota</taxon>
        <taxon>Actinomycetes</taxon>
        <taxon>Catenulisporales</taxon>
        <taxon>Actinospicaceae</taxon>
        <taxon>Actinospica</taxon>
    </lineage>
</organism>
<dbReference type="Proteomes" id="UP000676325">
    <property type="component" value="Unassembled WGS sequence"/>
</dbReference>
<feature type="transmembrane region" description="Helical" evidence="1">
    <location>
        <begin position="128"/>
        <end position="145"/>
    </location>
</feature>
<keyword evidence="1" id="KW-1133">Transmembrane helix</keyword>
<keyword evidence="1" id="KW-0812">Transmembrane</keyword>
<dbReference type="RefSeq" id="WP_212518651.1">
    <property type="nucleotide sequence ID" value="NZ_JAGSOH010000036.1"/>
</dbReference>
<dbReference type="EMBL" id="JAGSOH010000036">
    <property type="protein sequence ID" value="MBR7827508.1"/>
    <property type="molecule type" value="Genomic_DNA"/>
</dbReference>
<dbReference type="AlphaFoldDB" id="A0A941EBQ0"/>
<gene>
    <name evidence="2" type="ORF">KDK95_14410</name>
</gene>
<protein>
    <submittedName>
        <fullName evidence="2">Uncharacterized protein</fullName>
    </submittedName>
</protein>
<keyword evidence="3" id="KW-1185">Reference proteome</keyword>
<evidence type="ECO:0000313" key="3">
    <source>
        <dbReference type="Proteomes" id="UP000676325"/>
    </source>
</evidence>
<reference evidence="2" key="1">
    <citation type="submission" date="2021-04" db="EMBL/GenBank/DDBJ databases">
        <title>Genome based classification of Actinospica acidithermotolerans sp. nov., an actinobacterium isolated from an Indonesian hot spring.</title>
        <authorList>
            <person name="Kusuma A.B."/>
            <person name="Putra K.E."/>
            <person name="Nafisah S."/>
            <person name="Loh J."/>
            <person name="Nouioui I."/>
            <person name="Goodfellow M."/>
        </authorList>
    </citation>
    <scope>NUCLEOTIDE SEQUENCE</scope>
    <source>
        <strain evidence="2">MGRD01-02</strain>
    </source>
</reference>
<evidence type="ECO:0000256" key="1">
    <source>
        <dbReference type="SAM" id="Phobius"/>
    </source>
</evidence>
<accession>A0A941EBQ0</accession>
<name>A0A941EBQ0_9ACTN</name>
<comment type="caution">
    <text evidence="2">The sequence shown here is derived from an EMBL/GenBank/DDBJ whole genome shotgun (WGS) entry which is preliminary data.</text>
</comment>
<evidence type="ECO:0000313" key="2">
    <source>
        <dbReference type="EMBL" id="MBR7827508.1"/>
    </source>
</evidence>
<proteinExistence type="predicted"/>
<keyword evidence="1" id="KW-0472">Membrane</keyword>
<sequence>MLVTNHVLSGAIIGATARGPWAAFATGFASHLVLDAIPHWGRFESHEHFMRVAVADGLTGLAVMGAATAAARPADRVAVFAGMAGAAFPDLNKPSKIFFGHSFFPRRFDEFHGRIQDEAPDRFRSHELVAGALFAAGFAGLVLAGRRRGRR</sequence>